<dbReference type="Pfam" id="PF24201">
    <property type="entry name" value="DUF7426"/>
    <property type="match status" value="1"/>
</dbReference>
<sequence>MAHTSNPFPDLRELKHFTDETHARALELPINGKTYRFDAGKISFRAGLLITRMRVAQALYQAALDAGEDPDPEVVTLDDDEYRHVLEQLVTPERRDEFIADGLTVDEVEHVRKTVLLWLMWGEEAAADYWVGKLSDGGKDGPDPKVPASASTKTAGSSTRKSSTGTNRRRSTGSTSSKPGDSSRPDSTPTTPSTSRRRKPSTDTPGGGSR</sequence>
<evidence type="ECO:0000256" key="1">
    <source>
        <dbReference type="SAM" id="MobiDB-lite"/>
    </source>
</evidence>
<dbReference type="AlphaFoldDB" id="A0A4R6RU87"/>
<evidence type="ECO:0000313" key="3">
    <source>
        <dbReference type="EMBL" id="TDP90519.1"/>
    </source>
</evidence>
<evidence type="ECO:0000313" key="4">
    <source>
        <dbReference type="Proteomes" id="UP000295444"/>
    </source>
</evidence>
<reference evidence="3 4" key="1">
    <citation type="submission" date="2019-03" db="EMBL/GenBank/DDBJ databases">
        <title>Genomic Encyclopedia of Type Strains, Phase IV (KMG-IV): sequencing the most valuable type-strain genomes for metagenomic binning, comparative biology and taxonomic classification.</title>
        <authorList>
            <person name="Goeker M."/>
        </authorList>
    </citation>
    <scope>NUCLEOTIDE SEQUENCE [LARGE SCALE GENOMIC DNA]</scope>
    <source>
        <strain evidence="3 4">DSM 45361</strain>
    </source>
</reference>
<gene>
    <name evidence="3" type="ORF">EV186_11059</name>
</gene>
<feature type="region of interest" description="Disordered" evidence="1">
    <location>
        <begin position="138"/>
        <end position="210"/>
    </location>
</feature>
<name>A0A4R6RU87_LABRH</name>
<organism evidence="3 4">
    <name type="scientific">Labedaea rhizosphaerae</name>
    <dbReference type="NCBI Taxonomy" id="598644"/>
    <lineage>
        <taxon>Bacteria</taxon>
        <taxon>Bacillati</taxon>
        <taxon>Actinomycetota</taxon>
        <taxon>Actinomycetes</taxon>
        <taxon>Pseudonocardiales</taxon>
        <taxon>Pseudonocardiaceae</taxon>
        <taxon>Labedaea</taxon>
    </lineage>
</organism>
<protein>
    <recommendedName>
        <fullName evidence="2">DUF7426 domain-containing protein</fullName>
    </recommendedName>
</protein>
<evidence type="ECO:0000259" key="2">
    <source>
        <dbReference type="Pfam" id="PF24201"/>
    </source>
</evidence>
<proteinExistence type="predicted"/>
<feature type="domain" description="DUF7426" evidence="2">
    <location>
        <begin position="19"/>
        <end position="164"/>
    </location>
</feature>
<dbReference type="InterPro" id="IPR055849">
    <property type="entry name" value="DUF7426"/>
</dbReference>
<keyword evidence="4" id="KW-1185">Reference proteome</keyword>
<dbReference type="EMBL" id="SNXZ01000010">
    <property type="protein sequence ID" value="TDP90519.1"/>
    <property type="molecule type" value="Genomic_DNA"/>
</dbReference>
<dbReference type="RefSeq" id="WP_208115967.1">
    <property type="nucleotide sequence ID" value="NZ_SNXZ01000010.1"/>
</dbReference>
<feature type="compositionally biased region" description="Low complexity" evidence="1">
    <location>
        <begin position="148"/>
        <end position="194"/>
    </location>
</feature>
<comment type="caution">
    <text evidence="3">The sequence shown here is derived from an EMBL/GenBank/DDBJ whole genome shotgun (WGS) entry which is preliminary data.</text>
</comment>
<dbReference type="Proteomes" id="UP000295444">
    <property type="component" value="Unassembled WGS sequence"/>
</dbReference>
<accession>A0A4R6RU87</accession>